<accession>A0A6I3SUF0</accession>
<dbReference type="InterPro" id="IPR006223">
    <property type="entry name" value="GcvT"/>
</dbReference>
<dbReference type="InterPro" id="IPR022903">
    <property type="entry name" value="GcvT_bac"/>
</dbReference>
<dbReference type="HAMAP" id="MF_00259">
    <property type="entry name" value="GcvT"/>
    <property type="match status" value="1"/>
</dbReference>
<dbReference type="PANTHER" id="PTHR43757">
    <property type="entry name" value="AMINOMETHYLTRANSFERASE"/>
    <property type="match status" value="1"/>
</dbReference>
<dbReference type="EC" id="2.1.2.10" evidence="2 7"/>
<comment type="similarity">
    <text evidence="1 7">Belongs to the GcvT family.</text>
</comment>
<comment type="catalytic activity">
    <reaction evidence="6 7">
        <text>N(6)-[(R)-S(8)-aminomethyldihydrolipoyl]-L-lysyl-[protein] + (6S)-5,6,7,8-tetrahydrofolate = N(6)-[(R)-dihydrolipoyl]-L-lysyl-[protein] + (6R)-5,10-methylene-5,6,7,8-tetrahydrofolate + NH4(+)</text>
        <dbReference type="Rhea" id="RHEA:16945"/>
        <dbReference type="Rhea" id="RHEA-COMP:10475"/>
        <dbReference type="Rhea" id="RHEA-COMP:10492"/>
        <dbReference type="ChEBI" id="CHEBI:15636"/>
        <dbReference type="ChEBI" id="CHEBI:28938"/>
        <dbReference type="ChEBI" id="CHEBI:57453"/>
        <dbReference type="ChEBI" id="CHEBI:83100"/>
        <dbReference type="ChEBI" id="CHEBI:83143"/>
        <dbReference type="EC" id="2.1.2.10"/>
    </reaction>
</comment>
<proteinExistence type="inferred from homology"/>
<dbReference type="PIRSF" id="PIRSF006487">
    <property type="entry name" value="GcvT"/>
    <property type="match status" value="1"/>
</dbReference>
<dbReference type="GO" id="GO:0005829">
    <property type="term" value="C:cytosol"/>
    <property type="evidence" value="ECO:0007669"/>
    <property type="project" value="TreeGrafter"/>
</dbReference>
<reference evidence="14" key="2">
    <citation type="journal article" date="2019" name="Int. J. Syst. Evol. Microbiol.">
        <title>The Global Catalogue of Microorganisms (GCM) 10K type strain sequencing project: providing services to taxonomists for standard genome sequencing and annotation.</title>
        <authorList>
            <consortium name="The Broad Institute Genomics Platform"/>
            <consortium name="The Broad Institute Genome Sequencing Center for Infectious Disease"/>
            <person name="Wu L."/>
            <person name="Ma J."/>
        </authorList>
    </citation>
    <scope>NUCLEOTIDE SEQUENCE [LARGE SCALE GENOMIC DNA]</scope>
    <source>
        <strain evidence="14">CGMCC 1.15931</strain>
    </source>
</reference>
<dbReference type="OrthoDB" id="9774591at2"/>
<comment type="function">
    <text evidence="7">The glycine cleavage system catalyzes the degradation of glycine.</text>
</comment>
<dbReference type="GO" id="GO:0004047">
    <property type="term" value="F:aminomethyltransferase activity"/>
    <property type="evidence" value="ECO:0007669"/>
    <property type="project" value="UniProtKB-UniRule"/>
</dbReference>
<evidence type="ECO:0000256" key="8">
    <source>
        <dbReference type="PIRSR" id="PIRSR006487-1"/>
    </source>
</evidence>
<evidence type="ECO:0000313" key="12">
    <source>
        <dbReference type="EMBL" id="MTV52306.1"/>
    </source>
</evidence>
<dbReference type="Gene3D" id="2.40.30.110">
    <property type="entry name" value="Aminomethyltransferase beta-barrel domains"/>
    <property type="match status" value="1"/>
</dbReference>
<feature type="domain" description="Aminomethyltransferase C-terminal" evidence="10">
    <location>
        <begin position="288"/>
        <end position="364"/>
    </location>
</feature>
<dbReference type="InterPro" id="IPR006222">
    <property type="entry name" value="GCVT_N"/>
</dbReference>
<keyword evidence="4 7" id="KW-0808">Transferase</keyword>
<dbReference type="GO" id="GO:0008168">
    <property type="term" value="F:methyltransferase activity"/>
    <property type="evidence" value="ECO:0007669"/>
    <property type="project" value="UniProtKB-KW"/>
</dbReference>
<name>A0A6I3SUF0_9BURK</name>
<evidence type="ECO:0000313" key="14">
    <source>
        <dbReference type="Proteomes" id="UP000622638"/>
    </source>
</evidence>
<dbReference type="NCBIfam" id="TIGR00528">
    <property type="entry name" value="gcvT"/>
    <property type="match status" value="1"/>
</dbReference>
<dbReference type="SUPFAM" id="SSF101790">
    <property type="entry name" value="Aminomethyltransferase beta-barrel domain"/>
    <property type="match status" value="1"/>
</dbReference>
<dbReference type="PANTHER" id="PTHR43757:SF2">
    <property type="entry name" value="AMINOMETHYLTRANSFERASE, MITOCHONDRIAL"/>
    <property type="match status" value="1"/>
</dbReference>
<dbReference type="InterPro" id="IPR013977">
    <property type="entry name" value="GcvT_C"/>
</dbReference>
<dbReference type="InterPro" id="IPR028896">
    <property type="entry name" value="GcvT/YgfZ/DmdA"/>
</dbReference>
<evidence type="ECO:0000256" key="3">
    <source>
        <dbReference type="ARBA" id="ARBA00022576"/>
    </source>
</evidence>
<dbReference type="RefSeq" id="WP_155469633.1">
    <property type="nucleotide sequence ID" value="NZ_BMKG01000002.1"/>
</dbReference>
<evidence type="ECO:0000313" key="11">
    <source>
        <dbReference type="EMBL" id="GGB86521.1"/>
    </source>
</evidence>
<dbReference type="AlphaFoldDB" id="A0A6I3SUF0"/>
<dbReference type="FunFam" id="3.30.70.1400:FF:000001">
    <property type="entry name" value="Aminomethyltransferase"/>
    <property type="match status" value="1"/>
</dbReference>
<evidence type="ECO:0000256" key="2">
    <source>
        <dbReference type="ARBA" id="ARBA00012616"/>
    </source>
</evidence>
<evidence type="ECO:0000256" key="5">
    <source>
        <dbReference type="ARBA" id="ARBA00031395"/>
    </source>
</evidence>
<comment type="caution">
    <text evidence="12">The sequence shown here is derived from an EMBL/GenBank/DDBJ whole genome shotgun (WGS) entry which is preliminary data.</text>
</comment>
<dbReference type="Proteomes" id="UP000622638">
    <property type="component" value="Unassembled WGS sequence"/>
</dbReference>
<evidence type="ECO:0000259" key="9">
    <source>
        <dbReference type="Pfam" id="PF01571"/>
    </source>
</evidence>
<dbReference type="FunFam" id="4.10.1250.10:FF:000001">
    <property type="entry name" value="Aminomethyltransferase"/>
    <property type="match status" value="1"/>
</dbReference>
<reference evidence="11" key="1">
    <citation type="journal article" date="2014" name="Int. J. Syst. Evol. Microbiol.">
        <title>Complete genome of a new Firmicutes species belonging to the dominant human colonic microbiota ('Ruminococcus bicirculans') reveals two chromosomes and a selective capacity to utilize plant glucans.</title>
        <authorList>
            <consortium name="NISC Comparative Sequencing Program"/>
            <person name="Wegmann U."/>
            <person name="Louis P."/>
            <person name="Goesmann A."/>
            <person name="Henrissat B."/>
            <person name="Duncan S.H."/>
            <person name="Flint H.J."/>
        </authorList>
    </citation>
    <scope>NUCLEOTIDE SEQUENCE</scope>
    <source>
        <strain evidence="11">CGMCC 1.15931</strain>
    </source>
</reference>
<evidence type="ECO:0000313" key="13">
    <source>
        <dbReference type="Proteomes" id="UP000430634"/>
    </source>
</evidence>
<sequence length="372" mass="39595">MTLKATPLNNAHRALGARMVDFGGWDMPVNYGSQIEEHHAVRTDVGMFDVAHMCVVDIKGAGVRGFLRRLLANNVDKLQVSGKALYSCMLNPEGGVIDDLIVYFISEDWFRLVVNAGTAAKDVAWMNAQNDAWGTGLAITQRRDGADAMALIAVQGPNARAKVWEVIPQAKDATAEMKPFNVALVPGTAFGEAMIARTGYTGEDGFEIGVAATQAESLWNALVAAGVKPAGLGARDTLRLEAGMNLYGQDMDESVNPLDAGLAWTIDLVSERDFIGKAALQAKGQNAQFVGLILREKGGVLRAHQKVVAASGETGEITSGTFSPTMQQAIALARVPASVQVGDTVHVEIRDKKLAATVVKLPFVRNGKILAA</sequence>
<protein>
    <recommendedName>
        <fullName evidence="2 7">Aminomethyltransferase</fullName>
        <ecNumber evidence="2 7">2.1.2.10</ecNumber>
    </recommendedName>
    <alternativeName>
        <fullName evidence="5 7">Glycine cleavage system T protein</fullName>
    </alternativeName>
</protein>
<comment type="subunit">
    <text evidence="7">The glycine cleavage system is composed of four proteins: P, T, L and H.</text>
</comment>
<dbReference type="GO" id="GO:0032259">
    <property type="term" value="P:methylation"/>
    <property type="evidence" value="ECO:0007669"/>
    <property type="project" value="UniProtKB-KW"/>
</dbReference>
<dbReference type="Gene3D" id="3.30.70.1400">
    <property type="entry name" value="Aminomethyltransferase beta-barrel domains"/>
    <property type="match status" value="1"/>
</dbReference>
<reference evidence="11" key="4">
    <citation type="submission" date="2024-05" db="EMBL/GenBank/DDBJ databases">
        <authorList>
            <person name="Sun Q."/>
            <person name="Zhou Y."/>
        </authorList>
    </citation>
    <scope>NUCLEOTIDE SEQUENCE</scope>
    <source>
        <strain evidence="11">CGMCC 1.15931</strain>
    </source>
</reference>
<gene>
    <name evidence="7 12" type="primary">gcvT</name>
    <name evidence="11" type="ORF">GCM10011572_05610</name>
    <name evidence="12" type="ORF">GM672_06100</name>
</gene>
<dbReference type="InterPro" id="IPR029043">
    <property type="entry name" value="GcvT/YgfZ_C"/>
</dbReference>
<dbReference type="EMBL" id="WNKZ01000010">
    <property type="protein sequence ID" value="MTV52306.1"/>
    <property type="molecule type" value="Genomic_DNA"/>
</dbReference>
<evidence type="ECO:0000256" key="4">
    <source>
        <dbReference type="ARBA" id="ARBA00022679"/>
    </source>
</evidence>
<keyword evidence="12" id="KW-0489">Methyltransferase</keyword>
<evidence type="ECO:0000256" key="1">
    <source>
        <dbReference type="ARBA" id="ARBA00008609"/>
    </source>
</evidence>
<keyword evidence="3 7" id="KW-0032">Aminotransferase</keyword>
<evidence type="ECO:0000256" key="6">
    <source>
        <dbReference type="ARBA" id="ARBA00047665"/>
    </source>
</evidence>
<dbReference type="EMBL" id="BMKG01000002">
    <property type="protein sequence ID" value="GGB86521.1"/>
    <property type="molecule type" value="Genomic_DNA"/>
</dbReference>
<evidence type="ECO:0000259" key="10">
    <source>
        <dbReference type="Pfam" id="PF08669"/>
    </source>
</evidence>
<feature type="domain" description="GCVT N-terminal" evidence="9">
    <location>
        <begin position="9"/>
        <end position="268"/>
    </location>
</feature>
<dbReference type="Pfam" id="PF01571">
    <property type="entry name" value="GCV_T"/>
    <property type="match status" value="1"/>
</dbReference>
<organism evidence="12 13">
    <name type="scientific">Pseudoduganella buxea</name>
    <dbReference type="NCBI Taxonomy" id="1949069"/>
    <lineage>
        <taxon>Bacteria</taxon>
        <taxon>Pseudomonadati</taxon>
        <taxon>Pseudomonadota</taxon>
        <taxon>Betaproteobacteria</taxon>
        <taxon>Burkholderiales</taxon>
        <taxon>Oxalobacteraceae</taxon>
        <taxon>Telluria group</taxon>
        <taxon>Pseudoduganella</taxon>
    </lineage>
</organism>
<dbReference type="Pfam" id="PF08669">
    <property type="entry name" value="GCV_T_C"/>
    <property type="match status" value="1"/>
</dbReference>
<dbReference type="GO" id="GO:0019464">
    <property type="term" value="P:glycine decarboxylation via glycine cleavage system"/>
    <property type="evidence" value="ECO:0007669"/>
    <property type="project" value="UniProtKB-UniRule"/>
</dbReference>
<dbReference type="Proteomes" id="UP000430634">
    <property type="component" value="Unassembled WGS sequence"/>
</dbReference>
<reference evidence="12 13" key="3">
    <citation type="submission" date="2019-11" db="EMBL/GenBank/DDBJ databases">
        <title>Type strains purchased from KCTC, JCM and DSMZ.</title>
        <authorList>
            <person name="Lu H."/>
        </authorList>
    </citation>
    <scope>NUCLEOTIDE SEQUENCE [LARGE SCALE GENOMIC DNA]</scope>
    <source>
        <strain evidence="12 13">KCTC 52429</strain>
    </source>
</reference>
<dbReference type="NCBIfam" id="NF001567">
    <property type="entry name" value="PRK00389.1"/>
    <property type="match status" value="1"/>
</dbReference>
<keyword evidence="14" id="KW-1185">Reference proteome</keyword>
<evidence type="ECO:0000256" key="7">
    <source>
        <dbReference type="HAMAP-Rule" id="MF_00259"/>
    </source>
</evidence>
<dbReference type="GO" id="GO:0005960">
    <property type="term" value="C:glycine cleavage complex"/>
    <property type="evidence" value="ECO:0007669"/>
    <property type="project" value="InterPro"/>
</dbReference>
<dbReference type="GO" id="GO:0008483">
    <property type="term" value="F:transaminase activity"/>
    <property type="evidence" value="ECO:0007669"/>
    <property type="project" value="UniProtKB-KW"/>
</dbReference>
<dbReference type="Gene3D" id="3.30.1360.120">
    <property type="entry name" value="Probable tRNA modification gtpase trme, domain 1"/>
    <property type="match status" value="1"/>
</dbReference>
<dbReference type="SUPFAM" id="SSF103025">
    <property type="entry name" value="Folate-binding domain"/>
    <property type="match status" value="1"/>
</dbReference>
<dbReference type="Gene3D" id="4.10.1250.10">
    <property type="entry name" value="Aminomethyltransferase fragment"/>
    <property type="match status" value="1"/>
</dbReference>
<dbReference type="InterPro" id="IPR027266">
    <property type="entry name" value="TrmE/GcvT-like"/>
</dbReference>
<feature type="binding site" evidence="8">
    <location>
        <position position="207"/>
    </location>
    <ligand>
        <name>substrate</name>
    </ligand>
</feature>